<feature type="transmembrane region" description="Helical" evidence="2">
    <location>
        <begin position="124"/>
        <end position="148"/>
    </location>
</feature>
<evidence type="ECO:0000313" key="3">
    <source>
        <dbReference type="EMBL" id="MBK6009458.1"/>
    </source>
</evidence>
<keyword evidence="4" id="KW-1185">Reference proteome</keyword>
<keyword evidence="2" id="KW-1133">Transmembrane helix</keyword>
<sequence length="355" mass="37667">MLATVFECTLGFLLACITLRDVFDTVVVSGPAGGTLRVPRRLVAVFLPVWKRVAHRPIGVEFAPLVLVASFAVWMLLLVLAFGLMAHALRDSFSPRLPGFGQALYLAGSALATVGTAGLEGNGLAAVVVVGAGLCGLAVMTMAVTYLIEVQTNIGSRDRGVLKITTTAGQPPTGVAVLERYAALGSRDELTEVLRHGRDWSASVLQSHESHPPLIYFRSAGTAAGWPATVGALIDLSLVIELLLDEPQWRGAAVLLREQCERLVEDLATLLHLEPAPAEATPADVDVVRERLRVAGYRLRADADPAAFLAARQQQAACVQALSRHLGTPGAPLLPPPQAIEKLRASRPPARGEQG</sequence>
<organism evidence="3 4">
    <name type="scientific">Ramlibacter ginsenosidimutans</name>
    <dbReference type="NCBI Taxonomy" id="502333"/>
    <lineage>
        <taxon>Bacteria</taxon>
        <taxon>Pseudomonadati</taxon>
        <taxon>Pseudomonadota</taxon>
        <taxon>Betaproteobacteria</taxon>
        <taxon>Burkholderiales</taxon>
        <taxon>Comamonadaceae</taxon>
        <taxon>Ramlibacter</taxon>
    </lineage>
</organism>
<keyword evidence="2" id="KW-0472">Membrane</keyword>
<keyword evidence="2" id="KW-0812">Transmembrane</keyword>
<dbReference type="RefSeq" id="WP_201178076.1">
    <property type="nucleotide sequence ID" value="NZ_JAEPWM010000021.1"/>
</dbReference>
<protein>
    <recommendedName>
        <fullName evidence="5">Two pore domain potassium channel family protein</fullName>
    </recommendedName>
</protein>
<gene>
    <name evidence="3" type="ORF">JJB11_25450</name>
</gene>
<feature type="transmembrane region" description="Helical" evidence="2">
    <location>
        <begin position="62"/>
        <end position="85"/>
    </location>
</feature>
<evidence type="ECO:0000256" key="2">
    <source>
        <dbReference type="SAM" id="Phobius"/>
    </source>
</evidence>
<evidence type="ECO:0008006" key="5">
    <source>
        <dbReference type="Google" id="ProtNLM"/>
    </source>
</evidence>
<comment type="caution">
    <text evidence="3">The sequence shown here is derived from an EMBL/GenBank/DDBJ whole genome shotgun (WGS) entry which is preliminary data.</text>
</comment>
<feature type="transmembrane region" description="Helical" evidence="2">
    <location>
        <begin position="97"/>
        <end position="118"/>
    </location>
</feature>
<reference evidence="3" key="1">
    <citation type="journal article" date="2012" name="J. Microbiol. Biotechnol.">
        <title>Ramlibacter ginsenosidimutans sp. nov., with ginsenoside-converting activity.</title>
        <authorList>
            <person name="Wang L."/>
            <person name="An D.S."/>
            <person name="Kim S.G."/>
            <person name="Jin F.X."/>
            <person name="Kim S.C."/>
            <person name="Lee S.T."/>
            <person name="Im W.T."/>
        </authorList>
    </citation>
    <scope>NUCLEOTIDE SEQUENCE</scope>
    <source>
        <strain evidence="3">KACC 17527</strain>
    </source>
</reference>
<dbReference type="AlphaFoldDB" id="A0A934TYE5"/>
<dbReference type="Proteomes" id="UP000630528">
    <property type="component" value="Unassembled WGS sequence"/>
</dbReference>
<proteinExistence type="predicted"/>
<feature type="region of interest" description="Disordered" evidence="1">
    <location>
        <begin position="329"/>
        <end position="355"/>
    </location>
</feature>
<name>A0A934TYE5_9BURK</name>
<evidence type="ECO:0000256" key="1">
    <source>
        <dbReference type="SAM" id="MobiDB-lite"/>
    </source>
</evidence>
<dbReference type="EMBL" id="JAEPWM010000021">
    <property type="protein sequence ID" value="MBK6009458.1"/>
    <property type="molecule type" value="Genomic_DNA"/>
</dbReference>
<accession>A0A934TYE5</accession>
<reference evidence="3" key="2">
    <citation type="submission" date="2021-01" db="EMBL/GenBank/DDBJ databases">
        <authorList>
            <person name="Kang M."/>
        </authorList>
    </citation>
    <scope>NUCLEOTIDE SEQUENCE</scope>
    <source>
        <strain evidence="3">KACC 17527</strain>
    </source>
</reference>
<evidence type="ECO:0000313" key="4">
    <source>
        <dbReference type="Proteomes" id="UP000630528"/>
    </source>
</evidence>